<feature type="chain" id="PRO_5031120674" evidence="2">
    <location>
        <begin position="19"/>
        <end position="136"/>
    </location>
</feature>
<organism evidence="3">
    <name type="scientific">Eucampia antarctica</name>
    <dbReference type="NCBI Taxonomy" id="49252"/>
    <lineage>
        <taxon>Eukaryota</taxon>
        <taxon>Sar</taxon>
        <taxon>Stramenopiles</taxon>
        <taxon>Ochrophyta</taxon>
        <taxon>Bacillariophyta</taxon>
        <taxon>Mediophyceae</taxon>
        <taxon>Biddulphiophycidae</taxon>
        <taxon>Hemiaulales</taxon>
        <taxon>Hemiaulaceae</taxon>
        <taxon>Eucampia</taxon>
    </lineage>
</organism>
<gene>
    <name evidence="3" type="ORF">EANT1437_LOCUS3882</name>
</gene>
<keyword evidence="2" id="KW-0732">Signal</keyword>
<proteinExistence type="predicted"/>
<accession>A0A7S2R4R1</accession>
<name>A0A7S2R4R1_9STRA</name>
<keyword evidence="1" id="KW-0472">Membrane</keyword>
<dbReference type="EMBL" id="HBHI01007603">
    <property type="protein sequence ID" value="CAD9660689.1"/>
    <property type="molecule type" value="Transcribed_RNA"/>
</dbReference>
<feature type="signal peptide" evidence="2">
    <location>
        <begin position="1"/>
        <end position="18"/>
    </location>
</feature>
<evidence type="ECO:0000313" key="3">
    <source>
        <dbReference type="EMBL" id="CAD9660689.1"/>
    </source>
</evidence>
<sequence>MKLILGLLLGILTSQVASFSNLPTGNKIFQHSINDGHIHHSLLHQQVHKKPRLILLNGIINKDDGSDKSEEDIGTPIELESLQQEAPTMFGLEKTQDFDALDTGVPLFTGGIIFVFSIYFMLSLVFFDEPDPLSLT</sequence>
<keyword evidence="1" id="KW-0812">Transmembrane</keyword>
<evidence type="ECO:0000256" key="2">
    <source>
        <dbReference type="SAM" id="SignalP"/>
    </source>
</evidence>
<protein>
    <submittedName>
        <fullName evidence="3">Uncharacterized protein</fullName>
    </submittedName>
</protein>
<evidence type="ECO:0000256" key="1">
    <source>
        <dbReference type="SAM" id="Phobius"/>
    </source>
</evidence>
<dbReference type="AlphaFoldDB" id="A0A7S2R4R1"/>
<reference evidence="3" key="1">
    <citation type="submission" date="2021-01" db="EMBL/GenBank/DDBJ databases">
        <authorList>
            <person name="Corre E."/>
            <person name="Pelletier E."/>
            <person name="Niang G."/>
            <person name="Scheremetjew M."/>
            <person name="Finn R."/>
            <person name="Kale V."/>
            <person name="Holt S."/>
            <person name="Cochrane G."/>
            <person name="Meng A."/>
            <person name="Brown T."/>
            <person name="Cohen L."/>
        </authorList>
    </citation>
    <scope>NUCLEOTIDE SEQUENCE</scope>
    <source>
        <strain evidence="3">CCMP1452</strain>
    </source>
</reference>
<keyword evidence="1" id="KW-1133">Transmembrane helix</keyword>
<feature type="transmembrane region" description="Helical" evidence="1">
    <location>
        <begin position="107"/>
        <end position="127"/>
    </location>
</feature>